<reference evidence="2 3" key="1">
    <citation type="submission" date="2019-05" db="EMBL/GenBank/DDBJ databases">
        <title>Another draft genome of Portunus trituberculatus and its Hox gene families provides insights of decapod evolution.</title>
        <authorList>
            <person name="Jeong J.-H."/>
            <person name="Song I."/>
            <person name="Kim S."/>
            <person name="Choi T."/>
            <person name="Kim D."/>
            <person name="Ryu S."/>
            <person name="Kim W."/>
        </authorList>
    </citation>
    <scope>NUCLEOTIDE SEQUENCE [LARGE SCALE GENOMIC DNA]</scope>
    <source>
        <tissue evidence="2">Muscle</tissue>
    </source>
</reference>
<sequence>MAGYIKGIYSYIRPESNTEATPPLSPTTPSAADPPSPTANNVCQLEGNPQEAGYLRRAVTGVASGIYSVDIIPINCAIDSVFHCQTVTLTTMKTRQSRCEGVEGSRSVGIGGGRENIHNTVCASSDVSQELR</sequence>
<evidence type="ECO:0000256" key="1">
    <source>
        <dbReference type="SAM" id="MobiDB-lite"/>
    </source>
</evidence>
<proteinExistence type="predicted"/>
<dbReference type="Proteomes" id="UP000324222">
    <property type="component" value="Unassembled WGS sequence"/>
</dbReference>
<keyword evidence="3" id="KW-1185">Reference proteome</keyword>
<organism evidence="2 3">
    <name type="scientific">Portunus trituberculatus</name>
    <name type="common">Swimming crab</name>
    <name type="synonym">Neptunus trituberculatus</name>
    <dbReference type="NCBI Taxonomy" id="210409"/>
    <lineage>
        <taxon>Eukaryota</taxon>
        <taxon>Metazoa</taxon>
        <taxon>Ecdysozoa</taxon>
        <taxon>Arthropoda</taxon>
        <taxon>Crustacea</taxon>
        <taxon>Multicrustacea</taxon>
        <taxon>Malacostraca</taxon>
        <taxon>Eumalacostraca</taxon>
        <taxon>Eucarida</taxon>
        <taxon>Decapoda</taxon>
        <taxon>Pleocyemata</taxon>
        <taxon>Brachyura</taxon>
        <taxon>Eubrachyura</taxon>
        <taxon>Portunoidea</taxon>
        <taxon>Portunidae</taxon>
        <taxon>Portuninae</taxon>
        <taxon>Portunus</taxon>
    </lineage>
</organism>
<name>A0A5B7E6X9_PORTR</name>
<protein>
    <submittedName>
        <fullName evidence="2">Uncharacterized protein</fullName>
    </submittedName>
</protein>
<feature type="region of interest" description="Disordered" evidence="1">
    <location>
        <begin position="16"/>
        <end position="41"/>
    </location>
</feature>
<evidence type="ECO:0000313" key="3">
    <source>
        <dbReference type="Proteomes" id="UP000324222"/>
    </source>
</evidence>
<dbReference type="AlphaFoldDB" id="A0A5B7E6X9"/>
<comment type="caution">
    <text evidence="2">The sequence shown here is derived from an EMBL/GenBank/DDBJ whole genome shotgun (WGS) entry which is preliminary data.</text>
</comment>
<dbReference type="EMBL" id="VSRR010002089">
    <property type="protein sequence ID" value="MPC29538.1"/>
    <property type="molecule type" value="Genomic_DNA"/>
</dbReference>
<gene>
    <name evidence="2" type="ORF">E2C01_022777</name>
</gene>
<accession>A0A5B7E6X9</accession>
<evidence type="ECO:0000313" key="2">
    <source>
        <dbReference type="EMBL" id="MPC29538.1"/>
    </source>
</evidence>